<protein>
    <submittedName>
        <fullName evidence="3">OmpA family protein</fullName>
    </submittedName>
</protein>
<dbReference type="InterPro" id="IPR006665">
    <property type="entry name" value="OmpA-like"/>
</dbReference>
<organism evidence="3 4">
    <name type="scientific">Aestuariibaculum marinum</name>
    <dbReference type="NCBI Taxonomy" id="2683592"/>
    <lineage>
        <taxon>Bacteria</taxon>
        <taxon>Pseudomonadati</taxon>
        <taxon>Bacteroidota</taxon>
        <taxon>Flavobacteriia</taxon>
        <taxon>Flavobacteriales</taxon>
        <taxon>Flavobacteriaceae</taxon>
    </lineage>
</organism>
<reference evidence="3 4" key="1">
    <citation type="journal article" date="2018" name="J. Microbiol.">
        <title>Aestuariibaculum marinum sp. nov., a marine bacterium isolated from seawater in South Korea.</title>
        <authorList>
            <person name="Choi J."/>
            <person name="Lee D."/>
            <person name="Jang J.H."/>
            <person name="Cha S."/>
            <person name="Seo T."/>
        </authorList>
    </citation>
    <scope>NUCLEOTIDE SEQUENCE [LARGE SCALE GENOMIC DNA]</scope>
    <source>
        <strain evidence="3 4">IP7</strain>
    </source>
</reference>
<dbReference type="Gene3D" id="3.30.1330.60">
    <property type="entry name" value="OmpA-like domain"/>
    <property type="match status" value="1"/>
</dbReference>
<dbReference type="PANTHER" id="PTHR30329">
    <property type="entry name" value="STATOR ELEMENT OF FLAGELLAR MOTOR COMPLEX"/>
    <property type="match status" value="1"/>
</dbReference>
<dbReference type="Pfam" id="PF00691">
    <property type="entry name" value="OmpA"/>
    <property type="match status" value="1"/>
</dbReference>
<feature type="domain" description="OmpA-like" evidence="2">
    <location>
        <begin position="136"/>
        <end position="255"/>
    </location>
</feature>
<proteinExistence type="predicted"/>
<evidence type="ECO:0000313" key="4">
    <source>
        <dbReference type="Proteomes" id="UP000621516"/>
    </source>
</evidence>
<evidence type="ECO:0000256" key="1">
    <source>
        <dbReference type="PROSITE-ProRule" id="PRU00473"/>
    </source>
</evidence>
<dbReference type="InterPro" id="IPR050330">
    <property type="entry name" value="Bact_OuterMem_StrucFunc"/>
</dbReference>
<dbReference type="PROSITE" id="PS51123">
    <property type="entry name" value="OMPA_2"/>
    <property type="match status" value="1"/>
</dbReference>
<evidence type="ECO:0000259" key="2">
    <source>
        <dbReference type="PROSITE" id="PS51123"/>
    </source>
</evidence>
<dbReference type="GO" id="GO:0016020">
    <property type="term" value="C:membrane"/>
    <property type="evidence" value="ECO:0007669"/>
    <property type="project" value="UniProtKB-UniRule"/>
</dbReference>
<dbReference type="InterPro" id="IPR036737">
    <property type="entry name" value="OmpA-like_sf"/>
</dbReference>
<dbReference type="EMBL" id="JACVXD010000008">
    <property type="protein sequence ID" value="MBD0824860.1"/>
    <property type="molecule type" value="Genomic_DNA"/>
</dbReference>
<gene>
    <name evidence="3" type="ORF">ICJ85_12620</name>
</gene>
<dbReference type="SUPFAM" id="SSF103088">
    <property type="entry name" value="OmpA-like"/>
    <property type="match status" value="1"/>
</dbReference>
<keyword evidence="1" id="KW-0472">Membrane</keyword>
<comment type="caution">
    <text evidence="3">The sequence shown here is derived from an EMBL/GenBank/DDBJ whole genome shotgun (WGS) entry which is preliminary data.</text>
</comment>
<evidence type="ECO:0000313" key="3">
    <source>
        <dbReference type="EMBL" id="MBD0824860.1"/>
    </source>
</evidence>
<keyword evidence="4" id="KW-1185">Reference proteome</keyword>
<name>A0A8J6U5D3_9FLAO</name>
<dbReference type="AlphaFoldDB" id="A0A8J6U5D3"/>
<dbReference type="CDD" id="cd07185">
    <property type="entry name" value="OmpA_C-like"/>
    <property type="match status" value="1"/>
</dbReference>
<accession>A0A8J6U5D3</accession>
<dbReference type="Proteomes" id="UP000621516">
    <property type="component" value="Unassembled WGS sequence"/>
</dbReference>
<dbReference type="RefSeq" id="WP_188224158.1">
    <property type="nucleotide sequence ID" value="NZ_JACVXD010000008.1"/>
</dbReference>
<dbReference type="PANTHER" id="PTHR30329:SF21">
    <property type="entry name" value="LIPOPROTEIN YIAD-RELATED"/>
    <property type="match status" value="1"/>
</dbReference>
<sequence>MKKLLVFILFILFLLLAWFSWGWYKDTVVCCPEPVTEISYGPLIFDCNSGEVITNDLWPEKKQEILTQGAKDRKLLLVGPYFNSETEQEGVNRAEKVKLLFSELADENIITDARFAGDCEATKVNMLHELKYKWVIRNDDIIEHFDKTFVFYKYDSDKEVTNETVLAYFDELSSFLKESGDNILIIGHTDSDGPSLYNEDLGLKRANEYKAHLISLGVDESKITVESKGESEPLRPNDTPENKQMNRRVAIHITE</sequence>